<organism evidence="1 2">
    <name type="scientific">Penicillium camemberti (strain FM 013)</name>
    <dbReference type="NCBI Taxonomy" id="1429867"/>
    <lineage>
        <taxon>Eukaryota</taxon>
        <taxon>Fungi</taxon>
        <taxon>Dikarya</taxon>
        <taxon>Ascomycota</taxon>
        <taxon>Pezizomycotina</taxon>
        <taxon>Eurotiomycetes</taxon>
        <taxon>Eurotiomycetidae</taxon>
        <taxon>Eurotiales</taxon>
        <taxon>Aspergillaceae</taxon>
        <taxon>Penicillium</taxon>
    </lineage>
</organism>
<evidence type="ECO:0000313" key="1">
    <source>
        <dbReference type="EMBL" id="CRL25735.1"/>
    </source>
</evidence>
<keyword evidence="2" id="KW-1185">Reference proteome</keyword>
<evidence type="ECO:0000313" key="2">
    <source>
        <dbReference type="Proteomes" id="UP000053732"/>
    </source>
</evidence>
<protein>
    <submittedName>
        <fullName evidence="1">Str. FM013</fullName>
    </submittedName>
</protein>
<dbReference type="Proteomes" id="UP000053732">
    <property type="component" value="Unassembled WGS sequence"/>
</dbReference>
<accession>A0A0G4PH81</accession>
<reference evidence="1 2" key="1">
    <citation type="journal article" date="2014" name="Nat. Commun.">
        <title>Multiple recent horizontal transfers of a large genomic region in cheese making fungi.</title>
        <authorList>
            <person name="Cheeseman K."/>
            <person name="Ropars J."/>
            <person name="Renault P."/>
            <person name="Dupont J."/>
            <person name="Gouzy J."/>
            <person name="Branca A."/>
            <person name="Abraham A.L."/>
            <person name="Ceppi M."/>
            <person name="Conseiller E."/>
            <person name="Debuchy R."/>
            <person name="Malagnac F."/>
            <person name="Goarin A."/>
            <person name="Silar P."/>
            <person name="Lacoste S."/>
            <person name="Sallet E."/>
            <person name="Bensimon A."/>
            <person name="Giraud T."/>
            <person name="Brygoo Y."/>
        </authorList>
    </citation>
    <scope>NUCLEOTIDE SEQUENCE [LARGE SCALE GENOMIC DNA]</scope>
    <source>
        <strain evidence="2">FM 013</strain>
    </source>
</reference>
<name>A0A0G4PH81_PENC3</name>
<dbReference type="AlphaFoldDB" id="A0A0G4PH81"/>
<sequence>MGQYWLVVCPSKREYTTQSFGGKLSELLFSSWSNILRDLIENEWAGTQLICIGDYLNPDDLPATIQQDKFHLSSAESGATSEPLRYDVVEKTFGFWSYEEEKAATLTVMEKPSNPKSRVLRNLTTGEYFFEDALPFGITIGHIVLMSICWSSESSTGITGGAYLAKGVWAGHKFDIVDADMVEHMNRQWEDVTEDVLDEVQALWPSDFGHNSETEWRV</sequence>
<dbReference type="EMBL" id="HG793149">
    <property type="protein sequence ID" value="CRL25735.1"/>
    <property type="molecule type" value="Genomic_DNA"/>
</dbReference>
<gene>
    <name evidence="1" type="ORF">PCAMFM013_S016g000016</name>
</gene>
<proteinExistence type="predicted"/>